<organism evidence="2 3">
    <name type="scientific">Methylorubrum populi (strain ATCC BAA-705 / NCIMB 13946 / BJ001)</name>
    <name type="common">Methylobacterium populi</name>
    <dbReference type="NCBI Taxonomy" id="441620"/>
    <lineage>
        <taxon>Bacteria</taxon>
        <taxon>Pseudomonadati</taxon>
        <taxon>Pseudomonadota</taxon>
        <taxon>Alphaproteobacteria</taxon>
        <taxon>Hyphomicrobiales</taxon>
        <taxon>Methylobacteriaceae</taxon>
        <taxon>Methylorubrum</taxon>
    </lineage>
</organism>
<keyword evidence="1" id="KW-1133">Transmembrane helix</keyword>
<evidence type="ECO:0000313" key="3">
    <source>
        <dbReference type="Proteomes" id="UP000007136"/>
    </source>
</evidence>
<evidence type="ECO:0000256" key="1">
    <source>
        <dbReference type="SAM" id="Phobius"/>
    </source>
</evidence>
<name>B1Z8T8_METPB</name>
<dbReference type="Proteomes" id="UP000007136">
    <property type="component" value="Chromosome"/>
</dbReference>
<dbReference type="eggNOG" id="ENOG50333A0">
    <property type="taxonomic scope" value="Bacteria"/>
</dbReference>
<dbReference type="HOGENOM" id="CLU_1218612_0_0_5"/>
<keyword evidence="1" id="KW-0472">Membrane</keyword>
<accession>B1Z8T8</accession>
<sequence>MYRILDKKILVLALAWLVIGLVMLSQLAHQVASFELRLSAIPGLAWMILSGILLNPVWRFVWRKVPRLGRWFPDLNGFWDVEVKSNWSRQVQLLDAAIDAKNCIDMRHVSADQLAELSNINLLAEITQTWWGLEMTLTNPGEASPLRRSDTIVIEPISGKGHRPPGICYFYKQSSVSDNVFDDPEFYGAAQLTYDRESDILEGFFSTSRMWRRAMNTAGTVTFTRCK</sequence>
<reference evidence="2" key="1">
    <citation type="submission" date="2008-04" db="EMBL/GenBank/DDBJ databases">
        <title>Complete sequence of chromosome of Methylobacterium populi BJ001.</title>
        <authorList>
            <consortium name="US DOE Joint Genome Institute"/>
            <person name="Copeland A."/>
            <person name="Lucas S."/>
            <person name="Lapidus A."/>
            <person name="Glavina del Rio T."/>
            <person name="Dalin E."/>
            <person name="Tice H."/>
            <person name="Bruce D."/>
            <person name="Goodwin L."/>
            <person name="Pitluck S."/>
            <person name="Chertkov O."/>
            <person name="Brettin T."/>
            <person name="Detter J.C."/>
            <person name="Han C."/>
            <person name="Kuske C.R."/>
            <person name="Schmutz J."/>
            <person name="Larimer F."/>
            <person name="Land M."/>
            <person name="Hauser L."/>
            <person name="Kyrpides N."/>
            <person name="Mikhailova N."/>
            <person name="Marx C."/>
            <person name="Richardson P."/>
        </authorList>
    </citation>
    <scope>NUCLEOTIDE SEQUENCE [LARGE SCALE GENOMIC DNA]</scope>
    <source>
        <strain evidence="2">BJ001</strain>
    </source>
</reference>
<dbReference type="RefSeq" id="WP_012456836.1">
    <property type="nucleotide sequence ID" value="NC_010725.1"/>
</dbReference>
<gene>
    <name evidence="2" type="ordered locus">Mpop_5144</name>
</gene>
<feature type="transmembrane region" description="Helical" evidence="1">
    <location>
        <begin position="43"/>
        <end position="62"/>
    </location>
</feature>
<keyword evidence="1" id="KW-0812">Transmembrane</keyword>
<evidence type="ECO:0000313" key="2">
    <source>
        <dbReference type="EMBL" id="ACB83240.1"/>
    </source>
</evidence>
<dbReference type="KEGG" id="mpo:Mpop_5144"/>
<protein>
    <submittedName>
        <fullName evidence="2">Uncharacterized protein</fullName>
    </submittedName>
</protein>
<dbReference type="OrthoDB" id="8453584at2"/>
<dbReference type="STRING" id="441620.Mpop_5144"/>
<dbReference type="EMBL" id="CP001029">
    <property type="protein sequence ID" value="ACB83240.1"/>
    <property type="molecule type" value="Genomic_DNA"/>
</dbReference>
<proteinExistence type="predicted"/>
<dbReference type="AlphaFoldDB" id="B1Z8T8"/>